<gene>
    <name evidence="2" type="ORF">A2704_01380</name>
</gene>
<protein>
    <submittedName>
        <fullName evidence="2">Uncharacterized protein</fullName>
    </submittedName>
</protein>
<dbReference type="EMBL" id="MFKW01000053">
    <property type="protein sequence ID" value="OGG50263.1"/>
    <property type="molecule type" value="Genomic_DNA"/>
</dbReference>
<evidence type="ECO:0000313" key="3">
    <source>
        <dbReference type="Proteomes" id="UP000176445"/>
    </source>
</evidence>
<dbReference type="Proteomes" id="UP000176445">
    <property type="component" value="Unassembled WGS sequence"/>
</dbReference>
<evidence type="ECO:0000313" key="2">
    <source>
        <dbReference type="EMBL" id="OGG50263.1"/>
    </source>
</evidence>
<reference evidence="2 3" key="1">
    <citation type="journal article" date="2016" name="Nat. Commun.">
        <title>Thousands of microbial genomes shed light on interconnected biogeochemical processes in an aquifer system.</title>
        <authorList>
            <person name="Anantharaman K."/>
            <person name="Brown C.T."/>
            <person name="Hug L.A."/>
            <person name="Sharon I."/>
            <person name="Castelle C.J."/>
            <person name="Probst A.J."/>
            <person name="Thomas B.C."/>
            <person name="Singh A."/>
            <person name="Wilkins M.J."/>
            <person name="Karaoz U."/>
            <person name="Brodie E.L."/>
            <person name="Williams K.H."/>
            <person name="Hubbard S.S."/>
            <person name="Banfield J.F."/>
        </authorList>
    </citation>
    <scope>NUCLEOTIDE SEQUENCE [LARGE SCALE GENOMIC DNA]</scope>
</reference>
<comment type="caution">
    <text evidence="2">The sequence shown here is derived from an EMBL/GenBank/DDBJ whole genome shotgun (WGS) entry which is preliminary data.</text>
</comment>
<feature type="compositionally biased region" description="Basic residues" evidence="1">
    <location>
        <begin position="14"/>
        <end position="35"/>
    </location>
</feature>
<feature type="region of interest" description="Disordered" evidence="1">
    <location>
        <begin position="1"/>
        <end position="52"/>
    </location>
</feature>
<organism evidence="2 3">
    <name type="scientific">Candidatus Kaiserbacteria bacterium RIFCSPHIGHO2_01_FULL_54_36b</name>
    <dbReference type="NCBI Taxonomy" id="1798483"/>
    <lineage>
        <taxon>Bacteria</taxon>
        <taxon>Candidatus Kaiseribacteriota</taxon>
    </lineage>
</organism>
<proteinExistence type="predicted"/>
<evidence type="ECO:0000256" key="1">
    <source>
        <dbReference type="SAM" id="MobiDB-lite"/>
    </source>
</evidence>
<sequence length="223" mass="24770">MRESLAHAMCQRRQSQRRNPRRGKPGKQLVNRKPRAVGSETPTDLTGAEAAAGATDEDMNMRILFIGHGRARDALTALAADIRRNHGSHLVSCYFDRDLDMVNAQRGLPDCDFLFLGLSIESRDNSSAAYAIEKDVLERATSSRLRIPCGIVCDQQGLVSAPYLMELGSHIRLVVAHEHNHECRVAELCEHALPVYIPDIATGAHKLLRAVDEILHPPRRVRA</sequence>
<name>A0A1F6CLZ2_9BACT</name>
<accession>A0A1F6CLZ2</accession>
<dbReference type="AlphaFoldDB" id="A0A1F6CLZ2"/>